<reference evidence="1 2" key="1">
    <citation type="submission" date="2016-03" db="EMBL/GenBank/DDBJ databases">
        <title>Cyphomyrmex costatus WGS genome.</title>
        <authorList>
            <person name="Nygaard S."/>
            <person name="Hu H."/>
            <person name="Boomsma J."/>
            <person name="Zhang G."/>
        </authorList>
    </citation>
    <scope>NUCLEOTIDE SEQUENCE [LARGE SCALE GENOMIC DNA]</scope>
    <source>
        <strain evidence="1">MS0001</strain>
        <tissue evidence="1">Whole body</tissue>
    </source>
</reference>
<name>A0A195D8J9_9HYME</name>
<dbReference type="EMBL" id="KQ976749">
    <property type="protein sequence ID" value="KYN08754.1"/>
    <property type="molecule type" value="Genomic_DNA"/>
</dbReference>
<gene>
    <name evidence="1" type="ORF">ALC62_00210</name>
</gene>
<sequence length="153" mass="17492">MHRENEVHAYVNQYSSGHSGYLNGARASLRDLKRRSITWIVNPTGIIELTHGRSRRAITRILTPSLSLVGPFAPCRRVSLPCGWCTLTLIRIQAVITTVPLQDTVVQAAFQGSVYLRKEKKRFLYNYHTSCMINKRFFTEFVNLGFSVKFSEI</sequence>
<dbReference type="Proteomes" id="UP000078542">
    <property type="component" value="Unassembled WGS sequence"/>
</dbReference>
<evidence type="ECO:0000313" key="1">
    <source>
        <dbReference type="EMBL" id="KYN08754.1"/>
    </source>
</evidence>
<evidence type="ECO:0000313" key="2">
    <source>
        <dbReference type="Proteomes" id="UP000078542"/>
    </source>
</evidence>
<dbReference type="AlphaFoldDB" id="A0A195D8J9"/>
<accession>A0A195D8J9</accession>
<organism evidence="1 2">
    <name type="scientific">Cyphomyrmex costatus</name>
    <dbReference type="NCBI Taxonomy" id="456900"/>
    <lineage>
        <taxon>Eukaryota</taxon>
        <taxon>Metazoa</taxon>
        <taxon>Ecdysozoa</taxon>
        <taxon>Arthropoda</taxon>
        <taxon>Hexapoda</taxon>
        <taxon>Insecta</taxon>
        <taxon>Pterygota</taxon>
        <taxon>Neoptera</taxon>
        <taxon>Endopterygota</taxon>
        <taxon>Hymenoptera</taxon>
        <taxon>Apocrita</taxon>
        <taxon>Aculeata</taxon>
        <taxon>Formicoidea</taxon>
        <taxon>Formicidae</taxon>
        <taxon>Myrmicinae</taxon>
        <taxon>Cyphomyrmex</taxon>
    </lineage>
</organism>
<keyword evidence="2" id="KW-1185">Reference proteome</keyword>
<protein>
    <submittedName>
        <fullName evidence="1">Uncharacterized protein</fullName>
    </submittedName>
</protein>
<proteinExistence type="predicted"/>